<gene>
    <name evidence="3" type="ORF">GCM10022381_31810</name>
</gene>
<name>A0ABP7KUE0_9MICO</name>
<dbReference type="Proteomes" id="UP001501803">
    <property type="component" value="Unassembled WGS sequence"/>
</dbReference>
<comment type="caution">
    <text evidence="3">The sequence shown here is derived from an EMBL/GenBank/DDBJ whole genome shotgun (WGS) entry which is preliminary data.</text>
</comment>
<dbReference type="InterPro" id="IPR000182">
    <property type="entry name" value="GNAT_dom"/>
</dbReference>
<protein>
    <recommendedName>
        <fullName evidence="2">N-acetyltransferase domain-containing protein</fullName>
    </recommendedName>
</protein>
<dbReference type="Gene3D" id="3.40.630.30">
    <property type="match status" value="1"/>
</dbReference>
<evidence type="ECO:0000259" key="2">
    <source>
        <dbReference type="PROSITE" id="PS51186"/>
    </source>
</evidence>
<dbReference type="InterPro" id="IPR016181">
    <property type="entry name" value="Acyl_CoA_acyltransferase"/>
</dbReference>
<evidence type="ECO:0000313" key="3">
    <source>
        <dbReference type="EMBL" id="GAA3887427.1"/>
    </source>
</evidence>
<dbReference type="PANTHER" id="PTHR43610">
    <property type="entry name" value="BLL6696 PROTEIN"/>
    <property type="match status" value="1"/>
</dbReference>
<dbReference type="Pfam" id="PF13302">
    <property type="entry name" value="Acetyltransf_3"/>
    <property type="match status" value="1"/>
</dbReference>
<evidence type="ECO:0000313" key="4">
    <source>
        <dbReference type="Proteomes" id="UP001501803"/>
    </source>
</evidence>
<dbReference type="EMBL" id="BAABCN010000010">
    <property type="protein sequence ID" value="GAA3887427.1"/>
    <property type="molecule type" value="Genomic_DNA"/>
</dbReference>
<dbReference type="PROSITE" id="PS51186">
    <property type="entry name" value="GNAT"/>
    <property type="match status" value="1"/>
</dbReference>
<dbReference type="SUPFAM" id="SSF55729">
    <property type="entry name" value="Acyl-CoA N-acyltransferases (Nat)"/>
    <property type="match status" value="1"/>
</dbReference>
<organism evidence="3 4">
    <name type="scientific">Leifsonia kafniensis</name>
    <dbReference type="NCBI Taxonomy" id="475957"/>
    <lineage>
        <taxon>Bacteria</taxon>
        <taxon>Bacillati</taxon>
        <taxon>Actinomycetota</taxon>
        <taxon>Actinomycetes</taxon>
        <taxon>Micrococcales</taxon>
        <taxon>Microbacteriaceae</taxon>
        <taxon>Leifsonia</taxon>
    </lineage>
</organism>
<keyword evidence="4" id="KW-1185">Reference proteome</keyword>
<feature type="domain" description="N-acetyltransferase" evidence="2">
    <location>
        <begin position="50"/>
        <end position="219"/>
    </location>
</feature>
<evidence type="ECO:0000256" key="1">
    <source>
        <dbReference type="SAM" id="MobiDB-lite"/>
    </source>
</evidence>
<proteinExistence type="predicted"/>
<dbReference type="RefSeq" id="WP_345068483.1">
    <property type="nucleotide sequence ID" value="NZ_BAABCN010000010.1"/>
</dbReference>
<feature type="region of interest" description="Disordered" evidence="1">
    <location>
        <begin position="1"/>
        <end position="31"/>
    </location>
</feature>
<sequence>MTLPPAQKRSAADVAPVRFTPVTDARPDDGEWAPMAWPPASEVLLVGEHVRLCALKPARDADELFHALDEDATWEHVAGRPTDAADYAAKLRTAPASGRWPWAVQLARPLGAFEEGALVGTTSFLDISPSDGRLEIGSTSYARSCWGTSINPETKLLLLAYAFDELGAGRVQLKTDARNARSQQAIDRLGASYEGTLRRYQRRADGSIRDTVMFSITVEEWPAVRDGLRRRLAE</sequence>
<dbReference type="PANTHER" id="PTHR43610:SF1">
    <property type="entry name" value="N-ACETYLTRANSFERASE DOMAIN-CONTAINING PROTEIN"/>
    <property type="match status" value="1"/>
</dbReference>
<accession>A0ABP7KUE0</accession>
<reference evidence="4" key="1">
    <citation type="journal article" date="2019" name="Int. J. Syst. Evol. Microbiol.">
        <title>The Global Catalogue of Microorganisms (GCM) 10K type strain sequencing project: providing services to taxonomists for standard genome sequencing and annotation.</title>
        <authorList>
            <consortium name="The Broad Institute Genomics Platform"/>
            <consortium name="The Broad Institute Genome Sequencing Center for Infectious Disease"/>
            <person name="Wu L."/>
            <person name="Ma J."/>
        </authorList>
    </citation>
    <scope>NUCLEOTIDE SEQUENCE [LARGE SCALE GENOMIC DNA]</scope>
    <source>
        <strain evidence="4">JCM 17021</strain>
    </source>
</reference>